<dbReference type="EMBL" id="JAHXZJ010002609">
    <property type="protein sequence ID" value="KAH0540292.1"/>
    <property type="molecule type" value="Genomic_DNA"/>
</dbReference>
<comment type="caution">
    <text evidence="2">The sequence shown here is derived from an EMBL/GenBank/DDBJ whole genome shotgun (WGS) entry which is preliminary data.</text>
</comment>
<feature type="compositionally biased region" description="Polar residues" evidence="1">
    <location>
        <begin position="92"/>
        <end position="103"/>
    </location>
</feature>
<reference evidence="2 3" key="1">
    <citation type="journal article" date="2021" name="J. Hered.">
        <title>A chromosome-level genome assembly of the parasitoid wasp, Cotesia glomerata (Hymenoptera: Braconidae).</title>
        <authorList>
            <person name="Pinto B.J."/>
            <person name="Weis J.J."/>
            <person name="Gamble T."/>
            <person name="Ode P.J."/>
            <person name="Paul R."/>
            <person name="Zaspel J.M."/>
        </authorList>
    </citation>
    <scope>NUCLEOTIDE SEQUENCE [LARGE SCALE GENOMIC DNA]</scope>
    <source>
        <strain evidence="2">CgM1</strain>
    </source>
</reference>
<feature type="region of interest" description="Disordered" evidence="1">
    <location>
        <begin position="92"/>
        <end position="128"/>
    </location>
</feature>
<dbReference type="AlphaFoldDB" id="A0AAV7I0A5"/>
<evidence type="ECO:0000313" key="3">
    <source>
        <dbReference type="Proteomes" id="UP000826195"/>
    </source>
</evidence>
<proteinExistence type="predicted"/>
<protein>
    <submittedName>
        <fullName evidence="2">Uncharacterized protein</fullName>
    </submittedName>
</protein>
<feature type="region of interest" description="Disordered" evidence="1">
    <location>
        <begin position="273"/>
        <end position="307"/>
    </location>
</feature>
<evidence type="ECO:0000256" key="1">
    <source>
        <dbReference type="SAM" id="MobiDB-lite"/>
    </source>
</evidence>
<organism evidence="2 3">
    <name type="scientific">Cotesia glomerata</name>
    <name type="common">Lepidopteran parasitic wasp</name>
    <name type="synonym">Apanteles glomeratus</name>
    <dbReference type="NCBI Taxonomy" id="32391"/>
    <lineage>
        <taxon>Eukaryota</taxon>
        <taxon>Metazoa</taxon>
        <taxon>Ecdysozoa</taxon>
        <taxon>Arthropoda</taxon>
        <taxon>Hexapoda</taxon>
        <taxon>Insecta</taxon>
        <taxon>Pterygota</taxon>
        <taxon>Neoptera</taxon>
        <taxon>Endopterygota</taxon>
        <taxon>Hymenoptera</taxon>
        <taxon>Apocrita</taxon>
        <taxon>Ichneumonoidea</taxon>
        <taxon>Braconidae</taxon>
        <taxon>Microgastrinae</taxon>
        <taxon>Cotesia</taxon>
    </lineage>
</organism>
<name>A0AAV7I0A5_COTGL</name>
<gene>
    <name evidence="2" type="ORF">KQX54_015640</name>
</gene>
<feature type="region of interest" description="Disordered" evidence="1">
    <location>
        <begin position="156"/>
        <end position="178"/>
    </location>
</feature>
<sequence>MMLNILITGLSSMGLKAQKALVSVEDAVKVLKKHIKYFIPPEKQKWSSEVWKLISKDLNDKWNVDAVRTNVNNDRRNILTIALKETGFFSDPLSTEPNNYKNETSIEDRGSPSSSEDEDDDTKDPDYCHDGIFFDSSDNLEEFDVEIRRESEQIEKFDLEEKPFTNTPPDSNKEDSPSISSWVRGIIKAANNQIVEGKKIQSFYLSSLVKPIIDVVVEFPLWTNICIPYTDLRAISSYIEEDFKDLKISLRHQLSEIDGIDENSIGDAVKNTEENNELSGDKSETTLNADEVPFHSNGNSGEKKNQKERYENWMGKGKDDNFDKFGWMNLETIEGEENMLNSSDSEQINDKYVYDQKVQDDGKEEVTVNEITVSDNYTNNIDIDDPKTYAIDNDNDALDNEALKNVKVEKLMIIIILSKQGIKRIRRQFPNHYIYIELDIKTRLEAEGRECKLRDLPEYLNLSVTNEDDSAHNLRYRLCGSSRIFSGSLRRFCRRISGAWVCYNDLTGEGRIKPNSSKVLPHGVLYVRC</sequence>
<dbReference type="Proteomes" id="UP000826195">
    <property type="component" value="Unassembled WGS sequence"/>
</dbReference>
<evidence type="ECO:0000313" key="2">
    <source>
        <dbReference type="EMBL" id="KAH0540292.1"/>
    </source>
</evidence>
<accession>A0AAV7I0A5</accession>
<keyword evidence="3" id="KW-1185">Reference proteome</keyword>